<dbReference type="InterPro" id="IPR033379">
    <property type="entry name" value="Acid_Pase_AS"/>
</dbReference>
<accession>A0A165UMM0</accession>
<proteinExistence type="predicted"/>
<name>A0A165UMM0_9APHY</name>
<dbReference type="PANTHER" id="PTHR20963">
    <property type="entry name" value="MULTIPLE INOSITOL POLYPHOSPHATE PHOSPHATASE-RELATED"/>
    <property type="match status" value="1"/>
</dbReference>
<dbReference type="Pfam" id="PF00328">
    <property type="entry name" value="His_Phos_2"/>
    <property type="match status" value="1"/>
</dbReference>
<dbReference type="PANTHER" id="PTHR20963:SF42">
    <property type="entry name" value="PHOSPHOGLYCERATE MUTASE-LIKE PROTEIN"/>
    <property type="match status" value="1"/>
</dbReference>
<dbReference type="CDD" id="cd07061">
    <property type="entry name" value="HP_HAP_like"/>
    <property type="match status" value="1"/>
</dbReference>
<dbReference type="Gene3D" id="3.40.50.1240">
    <property type="entry name" value="Phosphoglycerate mutase-like"/>
    <property type="match status" value="1"/>
</dbReference>
<evidence type="ECO:0000256" key="1">
    <source>
        <dbReference type="ARBA" id="ARBA00022801"/>
    </source>
</evidence>
<dbReference type="EMBL" id="KV429032">
    <property type="protein sequence ID" value="KZT75144.1"/>
    <property type="molecule type" value="Genomic_DNA"/>
</dbReference>
<keyword evidence="2" id="KW-0732">Signal</keyword>
<evidence type="ECO:0000256" key="2">
    <source>
        <dbReference type="SAM" id="SignalP"/>
    </source>
</evidence>
<reference evidence="3 4" key="1">
    <citation type="journal article" date="2016" name="Mol. Biol. Evol.">
        <title>Comparative Genomics of Early-Diverging Mushroom-Forming Fungi Provides Insights into the Origins of Lignocellulose Decay Capabilities.</title>
        <authorList>
            <person name="Nagy L.G."/>
            <person name="Riley R."/>
            <person name="Tritt A."/>
            <person name="Adam C."/>
            <person name="Daum C."/>
            <person name="Floudas D."/>
            <person name="Sun H."/>
            <person name="Yadav J.S."/>
            <person name="Pangilinan J."/>
            <person name="Larsson K.H."/>
            <person name="Matsuura K."/>
            <person name="Barry K."/>
            <person name="Labutti K."/>
            <person name="Kuo R."/>
            <person name="Ohm R.A."/>
            <person name="Bhattacharya S.S."/>
            <person name="Shirouzu T."/>
            <person name="Yoshinaga Y."/>
            <person name="Martin F.M."/>
            <person name="Grigoriev I.V."/>
            <person name="Hibbett D.S."/>
        </authorList>
    </citation>
    <scope>NUCLEOTIDE SEQUENCE [LARGE SCALE GENOMIC DNA]</scope>
    <source>
        <strain evidence="3 4">L-15889</strain>
    </source>
</reference>
<keyword evidence="1" id="KW-0378">Hydrolase</keyword>
<dbReference type="InterPro" id="IPR000560">
    <property type="entry name" value="His_Pase_clade-2"/>
</dbReference>
<feature type="signal peptide" evidence="2">
    <location>
        <begin position="1"/>
        <end position="22"/>
    </location>
</feature>
<dbReference type="InterPro" id="IPR029033">
    <property type="entry name" value="His_PPase_superfam"/>
</dbReference>
<dbReference type="GO" id="GO:0003993">
    <property type="term" value="F:acid phosphatase activity"/>
    <property type="evidence" value="ECO:0007669"/>
    <property type="project" value="TreeGrafter"/>
</dbReference>
<organism evidence="3 4">
    <name type="scientific">Daedalea quercina L-15889</name>
    <dbReference type="NCBI Taxonomy" id="1314783"/>
    <lineage>
        <taxon>Eukaryota</taxon>
        <taxon>Fungi</taxon>
        <taxon>Dikarya</taxon>
        <taxon>Basidiomycota</taxon>
        <taxon>Agaricomycotina</taxon>
        <taxon>Agaricomycetes</taxon>
        <taxon>Polyporales</taxon>
        <taxon>Fomitopsis</taxon>
    </lineage>
</organism>
<evidence type="ECO:0000313" key="3">
    <source>
        <dbReference type="EMBL" id="KZT75144.1"/>
    </source>
</evidence>
<protein>
    <submittedName>
        <fullName evidence="3">Phosphoglycerate mutase-like protein</fullName>
    </submittedName>
</protein>
<dbReference type="PROSITE" id="PS00616">
    <property type="entry name" value="HIS_ACID_PHOSPHAT_1"/>
    <property type="match status" value="1"/>
</dbReference>
<keyword evidence="4" id="KW-1185">Reference proteome</keyword>
<feature type="chain" id="PRO_5007867819" evidence="2">
    <location>
        <begin position="23"/>
        <end position="562"/>
    </location>
</feature>
<dbReference type="Proteomes" id="UP000076727">
    <property type="component" value="Unassembled WGS sequence"/>
</dbReference>
<dbReference type="OrthoDB" id="6509975at2759"/>
<dbReference type="AlphaFoldDB" id="A0A165UMM0"/>
<sequence>MSKMVLAYLFCGALPFVLPVAAVRSASSFAGSTVSAVFPPPGATITVDESYFPDASQVGNAGPTPTGAEPEAIATAPVAGANTNIYPLVAPQTSYSGTGIPFQVIRSWGNLSPWFSVGSDAFGLATADPQVPSGCVLDEAHLLHRHGARYPTSGSGPSALATKVHVAANSSGFSATGPLEFLNTWTYKLGAELLTPFGREQLFDLGVGFRVKYGGLLNGFTDLPVFRTTSEYRMVQSALNFAAGLFGIPDYQTSYHQEIIIENPGFNSTLSPGYSCPNALNNVAGDLGSYASGNWTQIYLNATVPRLQQYVSGLNLTTDDVFSMQELCAYETVALGYSRFCGLFTEEEWRGFDYSFDLAFWYGYGPGNPTAAAQGIGYVQELVARLTRMPLTMFDTSTNSTLDGNNITFPLNQPIYVDASHDSVISTIVTALNFTTLAANGPLPIDRIPAYQTYQAHKIVPFGTNLVAQVLSCPASTTAGTNTGTTSDSASYIRFLLNDGVVPLTGISHCETPDTNGLCLLDNFIQGMQERIAEVDFVYDCYANYTAPPLTSDPIVDGRMSR</sequence>
<dbReference type="STRING" id="1314783.A0A165UMM0"/>
<gene>
    <name evidence="3" type="ORF">DAEQUDRAFT_734594</name>
</gene>
<dbReference type="SUPFAM" id="SSF53254">
    <property type="entry name" value="Phosphoglycerate mutase-like"/>
    <property type="match status" value="1"/>
</dbReference>
<evidence type="ECO:0000313" key="4">
    <source>
        <dbReference type="Proteomes" id="UP000076727"/>
    </source>
</evidence>